<dbReference type="InterPro" id="IPR049052">
    <property type="entry name" value="nSTAND1"/>
</dbReference>
<accession>A0A4U0RW51</accession>
<dbReference type="Gene3D" id="3.40.50.300">
    <property type="entry name" value="P-loop containing nucleotide triphosphate hydrolases"/>
    <property type="match status" value="1"/>
</dbReference>
<gene>
    <name evidence="2" type="ORF">FCI23_42685</name>
</gene>
<dbReference type="Pfam" id="PF13365">
    <property type="entry name" value="Trypsin_2"/>
    <property type="match status" value="1"/>
</dbReference>
<sequence>MEPSGGRMTGGADSLAGAVVRVRDPDGRIVGAGFLVAPRLVCTCAHVVARALGGDMRSADPPPGRVGLDFPLLPGPADGSRTTFPAQVAGWRPVLADDTGDLALLRLDEAVPAQVRPPWLVEANELWDHSVRVFGFPSGSDHGVWGTGRLRAAQGAGWVQMQTEAGPRIEPGFSGSPVWDTDLGGVVGMAVAAGLGSGADTAYLHPVSSLLRAWPELAEHALPSCPYRALDAFAESDEAVFCGRDADIDRLETLTARQPVVILSGPSGSGKSSLSRAGLLPRLRRAGHQIADFRPIAGLGPAETLAGALLPLLGNELTEYETAERLTDGRHAEIAARLARRHPHGVLLFADQFEEIATADPATARALLELITGLADPVATPTPVRALLTVRSGSLDRLLTQRNQGSLRDGIAFLAPMDREQLRTAVTGPLAAAPGVVHEPGLVERILDDAGTGPGRLPLVEFALTRLWDRRRGGVLTHEAYDAFGGVAGAVADYAEDVYHRDLRAAEREPARRLFVQLARPEEDGGFARRAVRVEDLDEDQQRLVPRLADRKLLVTTRAVDGAEIADLAHESLIESWDRLREWLAADRDFRDWQERLRADLRQWERLGSRKSALVHGPLLAEALLWSERRPQDVTADEHAYIAAGRARQSREVRRWRIVTAAIAVLALLAAALAGVTYQRTRELSSQLRAQAARLLAQEAQRRADDDPGTAALLALSAWRTDDSQPEAYGALFKLNTRLHNVDLVKRLGVDHVLLFTATPDGSSAVVVDQRGIVSVITGLLGSPEVRQLPGTRAVTAHEPLVKISPDGRKIGMLDDRQGLTVWDVAHPDQPTRLPVPAGWDPAQQTLDVAFSPDSSQLLGLFGHTGSTGTEDDRLGLWNIAGKSLVSRTTLPAGRTFYQAGFGPKPGGVLLYEESTGNGSPQYVRLDPGTGAETGTISALPRGDVGLGGQVVVDCPSEALRIRAAADGTPLRTVPNSGCDGGVVVDGTGRYAFTGPGGSSGTDLATVKVVDLRTGGVAQSAAPVYDVVRGSDFVVLPRKDGRLAILALKGGELLRFTAPRPDRAAPAAMPVSPQFPMFSGDGRFRLLVDDLVGEESVRLRDTTDGRTFTAGAAVRKQILMASQKHSQIAFTSDGRHLVARTGGSLAVYSVPRLSLERMVKLPVPQGMKGDFTGALAAADDGSVLTLYAGTLARWDPATGRALGSPLELRSDDTTLRWLAGQGESVWSRPDHPEQALVRGRDGVMRLWDLGQRRSIGSFQADPDAISAWQSEAFDASGDLLATLSNIKSSGGTRIEFRGVPGFDRVAPPVSAADAYNLVGFTPAGDLISTGSSGTSSDLMQVWSTHVSTEIAGLSMPDGAVWTVHGNVVEGGTTDGSLSVTLDPDAWYAALCSAVDRPFTDAERRLLPEGADSHPACPG</sequence>
<evidence type="ECO:0000259" key="1">
    <source>
        <dbReference type="Pfam" id="PF20703"/>
    </source>
</evidence>
<proteinExistence type="predicted"/>
<dbReference type="SUPFAM" id="SSF52540">
    <property type="entry name" value="P-loop containing nucleoside triphosphate hydrolases"/>
    <property type="match status" value="1"/>
</dbReference>
<dbReference type="InterPro" id="IPR043504">
    <property type="entry name" value="Peptidase_S1_PA_chymotrypsin"/>
</dbReference>
<dbReference type="Gene3D" id="2.130.10.10">
    <property type="entry name" value="YVTN repeat-like/Quinoprotein amine dehydrogenase"/>
    <property type="match status" value="2"/>
</dbReference>
<reference evidence="2 3" key="1">
    <citation type="submission" date="2019-04" db="EMBL/GenBank/DDBJ databases">
        <title>Streptomyces oryziradicis sp. nov., a novel actinomycete isolated from rhizosphere soil of rice (Oryza sativa L.).</title>
        <authorList>
            <person name="Li C."/>
        </authorList>
    </citation>
    <scope>NUCLEOTIDE SEQUENCE [LARGE SCALE GENOMIC DNA]</scope>
    <source>
        <strain evidence="2 3">NEAU-C40</strain>
    </source>
</reference>
<dbReference type="SUPFAM" id="SSF50494">
    <property type="entry name" value="Trypsin-like serine proteases"/>
    <property type="match status" value="1"/>
</dbReference>
<protein>
    <submittedName>
        <fullName evidence="2">Trypsin-like peptidase domain-containing protein</fullName>
    </submittedName>
</protein>
<keyword evidence="3" id="KW-1185">Reference proteome</keyword>
<dbReference type="InterPro" id="IPR027417">
    <property type="entry name" value="P-loop_NTPase"/>
</dbReference>
<dbReference type="SUPFAM" id="SSF69322">
    <property type="entry name" value="Tricorn protease domain 2"/>
    <property type="match status" value="1"/>
</dbReference>
<dbReference type="SUPFAM" id="SSF50969">
    <property type="entry name" value="YVTN repeat-like/Quinoprotein amine dehydrogenase"/>
    <property type="match status" value="1"/>
</dbReference>
<organism evidence="2 3">
    <name type="scientific">Actinacidiphila oryziradicis</name>
    <dbReference type="NCBI Taxonomy" id="2571141"/>
    <lineage>
        <taxon>Bacteria</taxon>
        <taxon>Bacillati</taxon>
        <taxon>Actinomycetota</taxon>
        <taxon>Actinomycetes</taxon>
        <taxon>Kitasatosporales</taxon>
        <taxon>Streptomycetaceae</taxon>
        <taxon>Actinacidiphila</taxon>
    </lineage>
</organism>
<dbReference type="Gene3D" id="2.40.10.10">
    <property type="entry name" value="Trypsin-like serine proteases"/>
    <property type="match status" value="2"/>
</dbReference>
<dbReference type="Pfam" id="PF20703">
    <property type="entry name" value="nSTAND1"/>
    <property type="match status" value="1"/>
</dbReference>
<feature type="domain" description="Novel STAND NTPase 1" evidence="1">
    <location>
        <begin position="226"/>
        <end position="610"/>
    </location>
</feature>
<evidence type="ECO:0000313" key="2">
    <source>
        <dbReference type="EMBL" id="TKA00506.1"/>
    </source>
</evidence>
<dbReference type="InterPro" id="IPR011044">
    <property type="entry name" value="Quino_amine_DH_bsu"/>
</dbReference>
<dbReference type="EMBL" id="SUMC01000084">
    <property type="protein sequence ID" value="TKA00506.1"/>
    <property type="molecule type" value="Genomic_DNA"/>
</dbReference>
<dbReference type="InterPro" id="IPR015943">
    <property type="entry name" value="WD40/YVTN_repeat-like_dom_sf"/>
</dbReference>
<dbReference type="InterPro" id="IPR009003">
    <property type="entry name" value="Peptidase_S1_PA"/>
</dbReference>
<comment type="caution">
    <text evidence="2">The sequence shown here is derived from an EMBL/GenBank/DDBJ whole genome shotgun (WGS) entry which is preliminary data.</text>
</comment>
<dbReference type="OrthoDB" id="134501at2"/>
<dbReference type="Proteomes" id="UP000305778">
    <property type="component" value="Unassembled WGS sequence"/>
</dbReference>
<evidence type="ECO:0000313" key="3">
    <source>
        <dbReference type="Proteomes" id="UP000305778"/>
    </source>
</evidence>
<name>A0A4U0RW51_9ACTN</name>